<protein>
    <submittedName>
        <fullName evidence="2">Cholesterol 7-alpha-monooxygenase</fullName>
    </submittedName>
</protein>
<dbReference type="PANTHER" id="PTHR47582">
    <property type="entry name" value="P450, PUTATIVE (EUROFUNG)-RELATED"/>
    <property type="match status" value="1"/>
</dbReference>
<dbReference type="EMBL" id="LUFC02000729">
    <property type="protein sequence ID" value="KAF4494801.1"/>
    <property type="molecule type" value="Genomic_DNA"/>
</dbReference>
<dbReference type="GO" id="GO:0020037">
    <property type="term" value="F:heme binding"/>
    <property type="evidence" value="ECO:0007669"/>
    <property type="project" value="InterPro"/>
</dbReference>
<name>A0A9P5B4Z1_9HYPO</name>
<keyword evidence="1" id="KW-1133">Transmembrane helix</keyword>
<dbReference type="PANTHER" id="PTHR47582:SF1">
    <property type="entry name" value="P450, PUTATIVE (EUROFUNG)-RELATED"/>
    <property type="match status" value="1"/>
</dbReference>
<dbReference type="GO" id="GO:0004497">
    <property type="term" value="F:monooxygenase activity"/>
    <property type="evidence" value="ECO:0007669"/>
    <property type="project" value="InterPro"/>
</dbReference>
<dbReference type="InterPro" id="IPR036396">
    <property type="entry name" value="Cyt_P450_sf"/>
</dbReference>
<dbReference type="SUPFAM" id="SSF48264">
    <property type="entry name" value="Cytochrome P450"/>
    <property type="match status" value="1"/>
</dbReference>
<evidence type="ECO:0000256" key="1">
    <source>
        <dbReference type="SAM" id="Phobius"/>
    </source>
</evidence>
<dbReference type="InterPro" id="IPR053007">
    <property type="entry name" value="CYP450_monoxygenase_sec-met"/>
</dbReference>
<dbReference type="AlphaFoldDB" id="A0A9P5B4Z1"/>
<feature type="transmembrane region" description="Helical" evidence="1">
    <location>
        <begin position="6"/>
        <end position="23"/>
    </location>
</feature>
<proteinExistence type="predicted"/>
<comment type="caution">
    <text evidence="2">The sequence shown here is derived from an EMBL/GenBank/DDBJ whole genome shotgun (WGS) entry which is preliminary data.</text>
</comment>
<evidence type="ECO:0000313" key="3">
    <source>
        <dbReference type="Proteomes" id="UP000737391"/>
    </source>
</evidence>
<dbReference type="OrthoDB" id="1470350at2759"/>
<dbReference type="Gene3D" id="1.10.630.10">
    <property type="entry name" value="Cytochrome P450"/>
    <property type="match status" value="1"/>
</dbReference>
<dbReference type="GO" id="GO:0005506">
    <property type="term" value="F:iron ion binding"/>
    <property type="evidence" value="ECO:0007669"/>
    <property type="project" value="InterPro"/>
</dbReference>
<gene>
    <name evidence="2" type="ORF">FAGAP_9076</name>
</gene>
<organism evidence="2 3">
    <name type="scientific">Fusarium agapanthi</name>
    <dbReference type="NCBI Taxonomy" id="1803897"/>
    <lineage>
        <taxon>Eukaryota</taxon>
        <taxon>Fungi</taxon>
        <taxon>Dikarya</taxon>
        <taxon>Ascomycota</taxon>
        <taxon>Pezizomycotina</taxon>
        <taxon>Sordariomycetes</taxon>
        <taxon>Hypocreomycetidae</taxon>
        <taxon>Hypocreales</taxon>
        <taxon>Nectriaceae</taxon>
        <taxon>Fusarium</taxon>
        <taxon>Fusarium fujikuroi species complex</taxon>
    </lineage>
</organism>
<evidence type="ECO:0000313" key="2">
    <source>
        <dbReference type="EMBL" id="KAF4494801.1"/>
    </source>
</evidence>
<keyword evidence="1" id="KW-0472">Membrane</keyword>
<accession>A0A9P5B4Z1</accession>
<keyword evidence="1" id="KW-0812">Transmembrane</keyword>
<keyword evidence="3" id="KW-1185">Reference proteome</keyword>
<sequence>MALSNLTVGVICCVVVAIVALATRKQPDAREPPYVKETVPYFSYIYGLLKHGLRYFDLVSAQQPHPIFTIDMSGQKNYIVTSTELLQAVHRNTTSLSFSPAMIPAFRRMGFDEAGIELIFRDAHTENGMYGEIHRVQKASLLPGTESLDELCTLIRTKLLNIVNELPSSKTIDLYAWVQDLFMRTNISACFGEKDPFSLDPSLNSTFWAWEANIKVLLLGVPSTDFPAIPTTASQG</sequence>
<reference evidence="2" key="1">
    <citation type="submission" date="2020-01" db="EMBL/GenBank/DDBJ databases">
        <title>Identification and distribution of gene clusters putatively required for synthesis of sphingolipid metabolism inhibitors in phylogenetically diverse species of the filamentous fungus Fusarium.</title>
        <authorList>
            <person name="Kim H.-S."/>
            <person name="Busman M."/>
            <person name="Brown D.W."/>
            <person name="Divon H."/>
            <person name="Uhlig S."/>
            <person name="Proctor R.H."/>
        </authorList>
    </citation>
    <scope>NUCLEOTIDE SEQUENCE</scope>
    <source>
        <strain evidence="2">NRRL 31653</strain>
    </source>
</reference>
<dbReference type="Proteomes" id="UP000737391">
    <property type="component" value="Unassembled WGS sequence"/>
</dbReference>
<dbReference type="GO" id="GO:0016705">
    <property type="term" value="F:oxidoreductase activity, acting on paired donors, with incorporation or reduction of molecular oxygen"/>
    <property type="evidence" value="ECO:0007669"/>
    <property type="project" value="InterPro"/>
</dbReference>